<reference evidence="1 2" key="1">
    <citation type="submission" date="2019-06" db="EMBL/GenBank/DDBJ databases">
        <authorList>
            <person name="Palmer J.M."/>
        </authorList>
    </citation>
    <scope>NUCLEOTIDE SEQUENCE [LARGE SCALE GENOMIC DNA]</scope>
    <source>
        <strain evidence="1 2">TWF102</strain>
    </source>
</reference>
<organism evidence="1 2">
    <name type="scientific">Orbilia oligospora</name>
    <name type="common">Nematode-trapping fungus</name>
    <name type="synonym">Arthrobotrys oligospora</name>
    <dbReference type="NCBI Taxonomy" id="2813651"/>
    <lineage>
        <taxon>Eukaryota</taxon>
        <taxon>Fungi</taxon>
        <taxon>Dikarya</taxon>
        <taxon>Ascomycota</taxon>
        <taxon>Pezizomycotina</taxon>
        <taxon>Orbiliomycetes</taxon>
        <taxon>Orbiliales</taxon>
        <taxon>Orbiliaceae</taxon>
        <taxon>Orbilia</taxon>
    </lineage>
</organism>
<gene>
    <name evidence="1" type="ORF">TWF102_008659</name>
</gene>
<evidence type="ECO:0000313" key="1">
    <source>
        <dbReference type="EMBL" id="KAF3091673.1"/>
    </source>
</evidence>
<dbReference type="AlphaFoldDB" id="A0A7C8J5Z0"/>
<protein>
    <submittedName>
        <fullName evidence="1">Uncharacterized protein</fullName>
    </submittedName>
</protein>
<accession>A0A7C8J5Z0</accession>
<evidence type="ECO:0000313" key="2">
    <source>
        <dbReference type="Proteomes" id="UP000475325"/>
    </source>
</evidence>
<comment type="caution">
    <text evidence="1">The sequence shown here is derived from an EMBL/GenBank/DDBJ whole genome shotgun (WGS) entry which is preliminary data.</text>
</comment>
<dbReference type="Proteomes" id="UP000475325">
    <property type="component" value="Unassembled WGS sequence"/>
</dbReference>
<dbReference type="EMBL" id="WIQW01000055">
    <property type="protein sequence ID" value="KAF3091673.1"/>
    <property type="molecule type" value="Genomic_DNA"/>
</dbReference>
<proteinExistence type="predicted"/>
<name>A0A7C8J5Z0_ORBOL</name>
<sequence>MNLKSGAVQQWILESTNLWWTPKSWGGKSAHCVFWFRCSSAAKVPNYSSSD</sequence>